<dbReference type="GO" id="GO:0052621">
    <property type="term" value="F:diguanylate cyclase activity"/>
    <property type="evidence" value="ECO:0007669"/>
    <property type="project" value="UniProtKB-EC"/>
</dbReference>
<feature type="compositionally biased region" description="Basic and acidic residues" evidence="6">
    <location>
        <begin position="112"/>
        <end position="125"/>
    </location>
</feature>
<feature type="modified residue" description="4-aspartylphosphate" evidence="5">
    <location>
        <position position="190"/>
    </location>
</feature>
<dbReference type="SMART" id="SM00267">
    <property type="entry name" value="GGDEF"/>
    <property type="match status" value="1"/>
</dbReference>
<feature type="modified residue" description="4-aspartylphosphate" evidence="5">
    <location>
        <position position="316"/>
    </location>
</feature>
<sequence>MSTPSNINDVLREMREQYRQHLPVKLAEISAMWESLQHAEKLDADSVQTLYRLVHSLTGSGATFGLTALSEMARILETTISENVKNAEQITEEIKKRINAQWHDVMLAADRPDAESPQHSDKSGETETSNPVAPVKKEKGYVLLVEDDADQARNIELQLGHFGYSVKVLHDTMLLTAAVAEKTPMVIIMDVVFPEGAIAGPLAVIGLSDEIKAVIPVIFLSSRGDLNARLSAVRAGAAAYFTKPVDIGVLIDKLDSLTSEVLPEAFKVLIVDDSPSLASFYALTLQSAGMETLVVTDPFKMLDAISDFTPELILLDMYMPGCSGMELAKIIRQQESLVSTPIVFLSAETNMDKQLEAMQFGADDFLTKPIQADHLISAVTSKVQRYRTLRTFMVRDSLTGLLNHTKTKEELDVEIMRAERQKSMLVFAMIDIDFFKKVNDTYGHATGDRVIKSLSRLLQQRLRKTDIIGRYGGEEFAVVLRDTDGPSAFTALDNIRKAFEQIAQYSESGGENFSVTFSCGLAEFPGFSNAPEISNAADKALYEAKRGGRNRVVMARKSEKK</sequence>
<dbReference type="InterPro" id="IPR008207">
    <property type="entry name" value="Sig_transdc_His_kin_Hpt_dom"/>
</dbReference>
<dbReference type="EMBL" id="SMCO01000013">
    <property type="protein sequence ID" value="TCV84161.1"/>
    <property type="molecule type" value="Genomic_DNA"/>
</dbReference>
<dbReference type="NCBIfam" id="TIGR00254">
    <property type="entry name" value="GGDEF"/>
    <property type="match status" value="1"/>
</dbReference>
<dbReference type="PROSITE" id="PS50894">
    <property type="entry name" value="HPT"/>
    <property type="match status" value="1"/>
</dbReference>
<evidence type="ECO:0000259" key="8">
    <source>
        <dbReference type="PROSITE" id="PS50887"/>
    </source>
</evidence>
<feature type="region of interest" description="Disordered" evidence="6">
    <location>
        <begin position="112"/>
        <end position="132"/>
    </location>
</feature>
<evidence type="ECO:0000313" key="10">
    <source>
        <dbReference type="EMBL" id="TCV84161.1"/>
    </source>
</evidence>
<name>A0A4R3XZ22_9PROT</name>
<dbReference type="GO" id="GO:1902201">
    <property type="term" value="P:negative regulation of bacterial-type flagellum-dependent cell motility"/>
    <property type="evidence" value="ECO:0007669"/>
    <property type="project" value="TreeGrafter"/>
</dbReference>
<dbReference type="Proteomes" id="UP000295367">
    <property type="component" value="Unassembled WGS sequence"/>
</dbReference>
<dbReference type="OrthoDB" id="9813903at2"/>
<dbReference type="InterPro" id="IPR011006">
    <property type="entry name" value="CheY-like_superfamily"/>
</dbReference>
<evidence type="ECO:0000256" key="1">
    <source>
        <dbReference type="ARBA" id="ARBA00012528"/>
    </source>
</evidence>
<dbReference type="PROSITE" id="PS50110">
    <property type="entry name" value="RESPONSE_REGULATORY"/>
    <property type="match status" value="2"/>
</dbReference>
<proteinExistence type="predicted"/>
<evidence type="ECO:0000259" key="9">
    <source>
        <dbReference type="PROSITE" id="PS50894"/>
    </source>
</evidence>
<accession>A0A4R3XZ22</accession>
<dbReference type="AlphaFoldDB" id="A0A4R3XZ22"/>
<dbReference type="InterPro" id="IPR001789">
    <property type="entry name" value="Sig_transdc_resp-reg_receiver"/>
</dbReference>
<evidence type="ECO:0000313" key="11">
    <source>
        <dbReference type="Proteomes" id="UP000295367"/>
    </source>
</evidence>
<dbReference type="InterPro" id="IPR050469">
    <property type="entry name" value="Diguanylate_Cyclase"/>
</dbReference>
<dbReference type="SUPFAM" id="SSF52172">
    <property type="entry name" value="CheY-like"/>
    <property type="match status" value="2"/>
</dbReference>
<evidence type="ECO:0000256" key="2">
    <source>
        <dbReference type="ARBA" id="ARBA00023012"/>
    </source>
</evidence>
<dbReference type="PANTHER" id="PTHR45138">
    <property type="entry name" value="REGULATORY COMPONENTS OF SENSORY TRANSDUCTION SYSTEM"/>
    <property type="match status" value="1"/>
</dbReference>
<dbReference type="Pfam" id="PF00990">
    <property type="entry name" value="GGDEF"/>
    <property type="match status" value="1"/>
</dbReference>
<dbReference type="InterPro" id="IPR000160">
    <property type="entry name" value="GGDEF_dom"/>
</dbReference>
<gene>
    <name evidence="10" type="ORF">EDC63_11398</name>
</gene>
<dbReference type="GO" id="GO:0043709">
    <property type="term" value="P:cell adhesion involved in single-species biofilm formation"/>
    <property type="evidence" value="ECO:0007669"/>
    <property type="project" value="TreeGrafter"/>
</dbReference>
<organism evidence="10 11">
    <name type="scientific">Sulfurirhabdus autotrophica</name>
    <dbReference type="NCBI Taxonomy" id="1706046"/>
    <lineage>
        <taxon>Bacteria</taxon>
        <taxon>Pseudomonadati</taxon>
        <taxon>Pseudomonadota</taxon>
        <taxon>Betaproteobacteria</taxon>
        <taxon>Nitrosomonadales</taxon>
        <taxon>Sulfuricellaceae</taxon>
        <taxon>Sulfurirhabdus</taxon>
    </lineage>
</organism>
<keyword evidence="5" id="KW-0597">Phosphoprotein</keyword>
<feature type="domain" description="Response regulatory" evidence="7">
    <location>
        <begin position="141"/>
        <end position="258"/>
    </location>
</feature>
<dbReference type="CDD" id="cd01949">
    <property type="entry name" value="GGDEF"/>
    <property type="match status" value="1"/>
</dbReference>
<dbReference type="InterPro" id="IPR029787">
    <property type="entry name" value="Nucleotide_cyclase"/>
</dbReference>
<keyword evidence="11" id="KW-1185">Reference proteome</keyword>
<dbReference type="PROSITE" id="PS50887">
    <property type="entry name" value="GGDEF"/>
    <property type="match status" value="1"/>
</dbReference>
<comment type="caution">
    <text evidence="10">The sequence shown here is derived from an EMBL/GenBank/DDBJ whole genome shotgun (WGS) entry which is preliminary data.</text>
</comment>
<dbReference type="FunFam" id="3.30.70.270:FF:000001">
    <property type="entry name" value="Diguanylate cyclase domain protein"/>
    <property type="match status" value="1"/>
</dbReference>
<comment type="catalytic activity">
    <reaction evidence="3">
        <text>2 GTP = 3',3'-c-di-GMP + 2 diphosphate</text>
        <dbReference type="Rhea" id="RHEA:24898"/>
        <dbReference type="ChEBI" id="CHEBI:33019"/>
        <dbReference type="ChEBI" id="CHEBI:37565"/>
        <dbReference type="ChEBI" id="CHEBI:58805"/>
        <dbReference type="EC" id="2.7.7.65"/>
    </reaction>
</comment>
<dbReference type="InterPro" id="IPR036641">
    <property type="entry name" value="HPT_dom_sf"/>
</dbReference>
<dbReference type="PANTHER" id="PTHR45138:SF9">
    <property type="entry name" value="DIGUANYLATE CYCLASE DGCM-RELATED"/>
    <property type="match status" value="1"/>
</dbReference>
<protein>
    <recommendedName>
        <fullName evidence="1">diguanylate cyclase</fullName>
        <ecNumber evidence="1">2.7.7.65</ecNumber>
    </recommendedName>
</protein>
<dbReference type="Gene3D" id="1.20.120.160">
    <property type="entry name" value="HPT domain"/>
    <property type="match status" value="1"/>
</dbReference>
<dbReference type="Gene3D" id="3.30.70.270">
    <property type="match status" value="1"/>
</dbReference>
<evidence type="ECO:0000256" key="5">
    <source>
        <dbReference type="PROSITE-ProRule" id="PRU00169"/>
    </source>
</evidence>
<dbReference type="GO" id="GO:0000160">
    <property type="term" value="P:phosphorelay signal transduction system"/>
    <property type="evidence" value="ECO:0007669"/>
    <property type="project" value="UniProtKB-KW"/>
</dbReference>
<dbReference type="CDD" id="cd00156">
    <property type="entry name" value="REC"/>
    <property type="match status" value="1"/>
</dbReference>
<feature type="domain" description="GGDEF" evidence="8">
    <location>
        <begin position="423"/>
        <end position="557"/>
    </location>
</feature>
<dbReference type="GO" id="GO:0005886">
    <property type="term" value="C:plasma membrane"/>
    <property type="evidence" value="ECO:0007669"/>
    <property type="project" value="TreeGrafter"/>
</dbReference>
<dbReference type="GO" id="GO:0004672">
    <property type="term" value="F:protein kinase activity"/>
    <property type="evidence" value="ECO:0007669"/>
    <property type="project" value="UniProtKB-ARBA"/>
</dbReference>
<dbReference type="RefSeq" id="WP_124945139.1">
    <property type="nucleotide sequence ID" value="NZ_BHVT01000008.1"/>
</dbReference>
<dbReference type="Pfam" id="PF01627">
    <property type="entry name" value="Hpt"/>
    <property type="match status" value="1"/>
</dbReference>
<feature type="domain" description="Response regulatory" evidence="7">
    <location>
        <begin position="267"/>
        <end position="383"/>
    </location>
</feature>
<evidence type="ECO:0000259" key="7">
    <source>
        <dbReference type="PROSITE" id="PS50110"/>
    </source>
</evidence>
<dbReference type="InterPro" id="IPR043128">
    <property type="entry name" value="Rev_trsase/Diguanyl_cyclase"/>
</dbReference>
<dbReference type="EC" id="2.7.7.65" evidence="1"/>
<evidence type="ECO:0000256" key="3">
    <source>
        <dbReference type="ARBA" id="ARBA00034247"/>
    </source>
</evidence>
<dbReference type="SMART" id="SM00448">
    <property type="entry name" value="REC"/>
    <property type="match status" value="2"/>
</dbReference>
<dbReference type="Gene3D" id="3.40.50.2300">
    <property type="match status" value="2"/>
</dbReference>
<keyword evidence="2" id="KW-0902">Two-component regulatory system</keyword>
<feature type="domain" description="HPt" evidence="9">
    <location>
        <begin position="14"/>
        <end position="115"/>
    </location>
</feature>
<evidence type="ECO:0000256" key="6">
    <source>
        <dbReference type="SAM" id="MobiDB-lite"/>
    </source>
</evidence>
<dbReference type="SUPFAM" id="SSF47226">
    <property type="entry name" value="Histidine-containing phosphotransfer domain, HPT domain"/>
    <property type="match status" value="1"/>
</dbReference>
<evidence type="ECO:0000256" key="4">
    <source>
        <dbReference type="PROSITE-ProRule" id="PRU00110"/>
    </source>
</evidence>
<feature type="modified residue" description="Phosphohistidine" evidence="4">
    <location>
        <position position="55"/>
    </location>
</feature>
<dbReference type="Pfam" id="PF00072">
    <property type="entry name" value="Response_reg"/>
    <property type="match status" value="2"/>
</dbReference>
<reference evidence="10 11" key="1">
    <citation type="submission" date="2019-03" db="EMBL/GenBank/DDBJ databases">
        <title>Genomic Encyclopedia of Type Strains, Phase IV (KMG-IV): sequencing the most valuable type-strain genomes for metagenomic binning, comparative biology and taxonomic classification.</title>
        <authorList>
            <person name="Goeker M."/>
        </authorList>
    </citation>
    <scope>NUCLEOTIDE SEQUENCE [LARGE SCALE GENOMIC DNA]</scope>
    <source>
        <strain evidence="10 11">DSM 100309</strain>
    </source>
</reference>
<dbReference type="SUPFAM" id="SSF55073">
    <property type="entry name" value="Nucleotide cyclase"/>
    <property type="match status" value="1"/>
</dbReference>